<organism evidence="5 6">
    <name type="scientific">Populus trichocarpa</name>
    <name type="common">Western balsam poplar</name>
    <name type="synonym">Populus balsamifera subsp. trichocarpa</name>
    <dbReference type="NCBI Taxonomy" id="3694"/>
    <lineage>
        <taxon>Eukaryota</taxon>
        <taxon>Viridiplantae</taxon>
        <taxon>Streptophyta</taxon>
        <taxon>Embryophyta</taxon>
        <taxon>Tracheophyta</taxon>
        <taxon>Spermatophyta</taxon>
        <taxon>Magnoliopsida</taxon>
        <taxon>eudicotyledons</taxon>
        <taxon>Gunneridae</taxon>
        <taxon>Pentapetalae</taxon>
        <taxon>rosids</taxon>
        <taxon>fabids</taxon>
        <taxon>Malpighiales</taxon>
        <taxon>Salicaceae</taxon>
        <taxon>Saliceae</taxon>
        <taxon>Populus</taxon>
    </lineage>
</organism>
<keyword evidence="6" id="KW-1185">Reference proteome</keyword>
<dbReference type="InParanoid" id="B9PCV0"/>
<evidence type="ECO:0000313" key="5">
    <source>
        <dbReference type="EMBL" id="PNT05639.1"/>
    </source>
</evidence>
<dbReference type="Proteomes" id="UP000006729">
    <property type="component" value="Chromosome 14"/>
</dbReference>
<evidence type="ECO:0000313" key="6">
    <source>
        <dbReference type="Proteomes" id="UP000006729"/>
    </source>
</evidence>
<sequence length="74" mass="8283">MIYYALRLRLNQKLQQHHLQSRKNKATWCVPKSGVSDAQLQANLDFACGRGIDRDPIQPGGACFEPNTIASLMP</sequence>
<evidence type="ECO:0000259" key="4">
    <source>
        <dbReference type="SMART" id="SM00768"/>
    </source>
</evidence>
<evidence type="ECO:0000256" key="1">
    <source>
        <dbReference type="ARBA" id="ARBA00004609"/>
    </source>
</evidence>
<dbReference type="HOGENOM" id="CLU_2692361_0_0_1"/>
<dbReference type="Pfam" id="PF07983">
    <property type="entry name" value="X8"/>
    <property type="match status" value="1"/>
</dbReference>
<dbReference type="GO" id="GO:0098552">
    <property type="term" value="C:side of membrane"/>
    <property type="evidence" value="ECO:0007669"/>
    <property type="project" value="UniProtKB-KW"/>
</dbReference>
<gene>
    <name evidence="5" type="ORF">POPTR_014G183900</name>
</gene>
<keyword evidence="2" id="KW-0325">Glycoprotein</keyword>
<evidence type="ECO:0000256" key="3">
    <source>
        <dbReference type="ARBA" id="ARBA00022729"/>
    </source>
</evidence>
<dbReference type="EMBL" id="CM009303">
    <property type="protein sequence ID" value="PNT05639.1"/>
    <property type="molecule type" value="Genomic_DNA"/>
</dbReference>
<keyword evidence="2" id="KW-0336">GPI-anchor</keyword>
<dbReference type="InterPro" id="IPR044788">
    <property type="entry name" value="X8_dom_prot"/>
</dbReference>
<proteinExistence type="predicted"/>
<dbReference type="InterPro" id="IPR012946">
    <property type="entry name" value="X8"/>
</dbReference>
<name>B9PCV0_POPTR</name>
<dbReference type="PANTHER" id="PTHR31044:SF121">
    <property type="entry name" value="X8 DOMAIN-CONTAINING PROTEIN"/>
    <property type="match status" value="1"/>
</dbReference>
<dbReference type="AlphaFoldDB" id="B9PCV0"/>
<keyword evidence="3" id="KW-0732">Signal</keyword>
<dbReference type="PANTHER" id="PTHR31044">
    <property type="entry name" value="BETA-1,3 GLUCANASE"/>
    <property type="match status" value="1"/>
</dbReference>
<accession>B9PCV0</accession>
<keyword evidence="2" id="KW-0449">Lipoprotein</keyword>
<protein>
    <recommendedName>
        <fullName evidence="4">X8 domain-containing protein</fullName>
    </recommendedName>
</protein>
<evidence type="ECO:0000256" key="2">
    <source>
        <dbReference type="ARBA" id="ARBA00022622"/>
    </source>
</evidence>
<dbReference type="SMART" id="SM00768">
    <property type="entry name" value="X8"/>
    <property type="match status" value="1"/>
</dbReference>
<feature type="domain" description="X8" evidence="4">
    <location>
        <begin position="27"/>
        <end position="74"/>
    </location>
</feature>
<keyword evidence="2" id="KW-0472">Membrane</keyword>
<reference evidence="5 6" key="1">
    <citation type="journal article" date="2006" name="Science">
        <title>The genome of black cottonwood, Populus trichocarpa (Torr. &amp; Gray).</title>
        <authorList>
            <person name="Tuskan G.A."/>
            <person name="Difazio S."/>
            <person name="Jansson S."/>
            <person name="Bohlmann J."/>
            <person name="Grigoriev I."/>
            <person name="Hellsten U."/>
            <person name="Putnam N."/>
            <person name="Ralph S."/>
            <person name="Rombauts S."/>
            <person name="Salamov A."/>
            <person name="Schein J."/>
            <person name="Sterck L."/>
            <person name="Aerts A."/>
            <person name="Bhalerao R.R."/>
            <person name="Bhalerao R.P."/>
            <person name="Blaudez D."/>
            <person name="Boerjan W."/>
            <person name="Brun A."/>
            <person name="Brunner A."/>
            <person name="Busov V."/>
            <person name="Campbell M."/>
            <person name="Carlson J."/>
            <person name="Chalot M."/>
            <person name="Chapman J."/>
            <person name="Chen G.L."/>
            <person name="Cooper D."/>
            <person name="Coutinho P.M."/>
            <person name="Couturier J."/>
            <person name="Covert S."/>
            <person name="Cronk Q."/>
            <person name="Cunningham R."/>
            <person name="Davis J."/>
            <person name="Degroeve S."/>
            <person name="Dejardin A."/>
            <person name="Depamphilis C."/>
            <person name="Detter J."/>
            <person name="Dirks B."/>
            <person name="Dubchak I."/>
            <person name="Duplessis S."/>
            <person name="Ehlting J."/>
            <person name="Ellis B."/>
            <person name="Gendler K."/>
            <person name="Goodstein D."/>
            <person name="Gribskov M."/>
            <person name="Grimwood J."/>
            <person name="Groover A."/>
            <person name="Gunter L."/>
            <person name="Hamberger B."/>
            <person name="Heinze B."/>
            <person name="Helariutta Y."/>
            <person name="Henrissat B."/>
            <person name="Holligan D."/>
            <person name="Holt R."/>
            <person name="Huang W."/>
            <person name="Islam-Faridi N."/>
            <person name="Jones S."/>
            <person name="Jones-Rhoades M."/>
            <person name="Jorgensen R."/>
            <person name="Joshi C."/>
            <person name="Kangasjarvi J."/>
            <person name="Karlsson J."/>
            <person name="Kelleher C."/>
            <person name="Kirkpatrick R."/>
            <person name="Kirst M."/>
            <person name="Kohler A."/>
            <person name="Kalluri U."/>
            <person name="Larimer F."/>
            <person name="Leebens-Mack J."/>
            <person name="Leple J.C."/>
            <person name="Locascio P."/>
            <person name="Lou Y."/>
            <person name="Lucas S."/>
            <person name="Martin F."/>
            <person name="Montanini B."/>
            <person name="Napoli C."/>
            <person name="Nelson D.R."/>
            <person name="Nelson C."/>
            <person name="Nieminen K."/>
            <person name="Nilsson O."/>
            <person name="Pereda V."/>
            <person name="Peter G."/>
            <person name="Philippe R."/>
            <person name="Pilate G."/>
            <person name="Poliakov A."/>
            <person name="Razumovskaya J."/>
            <person name="Richardson P."/>
            <person name="Rinaldi C."/>
            <person name="Ritland K."/>
            <person name="Rouze P."/>
            <person name="Ryaboy D."/>
            <person name="Schmutz J."/>
            <person name="Schrader J."/>
            <person name="Segerman B."/>
            <person name="Shin H."/>
            <person name="Siddiqui A."/>
            <person name="Sterky F."/>
            <person name="Terry A."/>
            <person name="Tsai C.J."/>
            <person name="Uberbacher E."/>
            <person name="Unneberg P."/>
            <person name="Vahala J."/>
            <person name="Wall K."/>
            <person name="Wessler S."/>
            <person name="Yang G."/>
            <person name="Yin T."/>
            <person name="Douglas C."/>
            <person name="Marra M."/>
            <person name="Sandberg G."/>
            <person name="Van de Peer Y."/>
            <person name="Rokhsar D."/>
        </authorList>
    </citation>
    <scope>NUCLEOTIDE SEQUENCE [LARGE SCALE GENOMIC DNA]</scope>
    <source>
        <strain evidence="6">cv. Nisqually</strain>
    </source>
</reference>
<comment type="subcellular location">
    <subcellularLocation>
        <location evidence="1">Cell membrane</location>
        <topology evidence="1">Lipid-anchor</topology>
        <topology evidence="1">GPI-anchor</topology>
    </subcellularLocation>
</comment>
<dbReference type="GO" id="GO:0005886">
    <property type="term" value="C:plasma membrane"/>
    <property type="evidence" value="ECO:0007669"/>
    <property type="project" value="UniProtKB-SubCell"/>
</dbReference>
<dbReference type="GO" id="GO:0009506">
    <property type="term" value="C:plasmodesma"/>
    <property type="evidence" value="ECO:0007669"/>
    <property type="project" value="UniProtKB-ARBA"/>
</dbReference>
<dbReference type="STRING" id="3694.B9PCV0"/>